<reference evidence="2" key="1">
    <citation type="submission" date="2022-11" db="UniProtKB">
        <authorList>
            <consortium name="WormBaseParasite"/>
        </authorList>
    </citation>
    <scope>IDENTIFICATION</scope>
</reference>
<sequence>MNFSNRGKPLLLVEGNEYRFDKLNTSNTLKYWRCAVQGCRARAISDLNDGEGRVNPTHNQHTHDFKKNRNQRSYERLTVYPKAKPLIFPVKPEPEVDVCPGILPDIVSGHFSNKGKPLLILDDYEYRFDKFNTAKSLRYWRCAFPGCRARAVSDIYGSDARPNPAYGEHNGHGIQGDRIQARTLKNGAKLLAVLCPEQEAGEIARFVHNGASDAVKKVLPKPNSIIKTFYRHRNRIAFDNSEAGAAFYSALEARYPSNDSPINHFSSDDVQAFSKQLDAILADPITGQWIKFDSRLEETPIPTPETTSTLTIDDLLRSETIQ</sequence>
<evidence type="ECO:0000313" key="2">
    <source>
        <dbReference type="WBParaSite" id="JU765_v2.g15396.t1"/>
    </source>
</evidence>
<evidence type="ECO:0000313" key="1">
    <source>
        <dbReference type="Proteomes" id="UP000887576"/>
    </source>
</evidence>
<name>A0AC34QDH0_9BILA</name>
<organism evidence="1 2">
    <name type="scientific">Panagrolaimus sp. JU765</name>
    <dbReference type="NCBI Taxonomy" id="591449"/>
    <lineage>
        <taxon>Eukaryota</taxon>
        <taxon>Metazoa</taxon>
        <taxon>Ecdysozoa</taxon>
        <taxon>Nematoda</taxon>
        <taxon>Chromadorea</taxon>
        <taxon>Rhabditida</taxon>
        <taxon>Tylenchina</taxon>
        <taxon>Panagrolaimomorpha</taxon>
        <taxon>Panagrolaimoidea</taxon>
        <taxon>Panagrolaimidae</taxon>
        <taxon>Panagrolaimus</taxon>
    </lineage>
</organism>
<dbReference type="WBParaSite" id="JU765_v2.g15396.t1">
    <property type="protein sequence ID" value="JU765_v2.g15396.t1"/>
    <property type="gene ID" value="JU765_v2.g15396"/>
</dbReference>
<dbReference type="Proteomes" id="UP000887576">
    <property type="component" value="Unplaced"/>
</dbReference>
<protein>
    <submittedName>
        <fullName evidence="2">FLYWCH-type domain-containing protein</fullName>
    </submittedName>
</protein>
<accession>A0AC34QDH0</accession>
<proteinExistence type="predicted"/>